<dbReference type="GO" id="GO:0030490">
    <property type="term" value="P:maturation of SSU-rRNA"/>
    <property type="evidence" value="ECO:0007669"/>
    <property type="project" value="InterPro"/>
</dbReference>
<dbReference type="AlphaFoldDB" id="A0A482VC55"/>
<dbReference type="Pfam" id="PF20998">
    <property type="entry name" value="Nol11_C"/>
    <property type="match status" value="1"/>
</dbReference>
<feature type="domain" description="Nucleolar protein 11 N-terminal" evidence="7">
    <location>
        <begin position="184"/>
        <end position="289"/>
    </location>
</feature>
<gene>
    <name evidence="9" type="ORF">BDFB_005911</name>
</gene>
<evidence type="ECO:0000256" key="6">
    <source>
        <dbReference type="ARBA" id="ARBA00023242"/>
    </source>
</evidence>
<evidence type="ECO:0000259" key="7">
    <source>
        <dbReference type="Pfam" id="PF08168"/>
    </source>
</evidence>
<keyword evidence="10" id="KW-1185">Reference proteome</keyword>
<proteinExistence type="predicted"/>
<keyword evidence="4" id="KW-0010">Activator</keyword>
<keyword evidence="2" id="KW-0698">rRNA processing</keyword>
<dbReference type="Proteomes" id="UP000292052">
    <property type="component" value="Unassembled WGS sequence"/>
</dbReference>
<dbReference type="PANTHER" id="PTHR15633:SF2">
    <property type="entry name" value="NUCLEOLAR PROTEIN 11"/>
    <property type="match status" value="1"/>
</dbReference>
<dbReference type="EMBL" id="QDEB01115206">
    <property type="protein sequence ID" value="RZB40866.1"/>
    <property type="molecule type" value="Genomic_DNA"/>
</dbReference>
<evidence type="ECO:0000256" key="3">
    <source>
        <dbReference type="ARBA" id="ARBA00023015"/>
    </source>
</evidence>
<dbReference type="GO" id="GO:0005730">
    <property type="term" value="C:nucleolus"/>
    <property type="evidence" value="ECO:0007669"/>
    <property type="project" value="UniProtKB-SubCell"/>
</dbReference>
<name>A0A482VC55_ASBVE</name>
<organism evidence="9 10">
    <name type="scientific">Asbolus verrucosus</name>
    <name type="common">Desert ironclad beetle</name>
    <dbReference type="NCBI Taxonomy" id="1661398"/>
    <lineage>
        <taxon>Eukaryota</taxon>
        <taxon>Metazoa</taxon>
        <taxon>Ecdysozoa</taxon>
        <taxon>Arthropoda</taxon>
        <taxon>Hexapoda</taxon>
        <taxon>Insecta</taxon>
        <taxon>Pterygota</taxon>
        <taxon>Neoptera</taxon>
        <taxon>Endopterygota</taxon>
        <taxon>Coleoptera</taxon>
        <taxon>Polyphaga</taxon>
        <taxon>Cucujiformia</taxon>
        <taxon>Tenebrionidae</taxon>
        <taxon>Pimeliinae</taxon>
        <taxon>Asbolus</taxon>
    </lineage>
</organism>
<accession>A0A482VC55</accession>
<evidence type="ECO:0000313" key="10">
    <source>
        <dbReference type="Proteomes" id="UP000292052"/>
    </source>
</evidence>
<comment type="subcellular location">
    <subcellularLocation>
        <location evidence="1">Nucleus</location>
        <location evidence="1">Nucleolus</location>
    </subcellularLocation>
</comment>
<evidence type="ECO:0000256" key="2">
    <source>
        <dbReference type="ARBA" id="ARBA00022552"/>
    </source>
</evidence>
<protein>
    <submittedName>
        <fullName evidence="9">Nucleolar protein 11</fullName>
    </submittedName>
</protein>
<feature type="domain" description="Nucleolar protein 11 N-terminal" evidence="7">
    <location>
        <begin position="1"/>
        <end position="142"/>
    </location>
</feature>
<evidence type="ECO:0000313" key="9">
    <source>
        <dbReference type="EMBL" id="RZB40866.1"/>
    </source>
</evidence>
<dbReference type="PANTHER" id="PTHR15633">
    <property type="entry name" value="NUCLEOLAR PROTEIN 11"/>
    <property type="match status" value="1"/>
</dbReference>
<dbReference type="Pfam" id="PF08168">
    <property type="entry name" value="NOL11_N"/>
    <property type="match status" value="2"/>
</dbReference>
<feature type="domain" description="Nucleolar protein 11 C-terminal" evidence="8">
    <location>
        <begin position="392"/>
        <end position="542"/>
    </location>
</feature>
<dbReference type="InterPro" id="IPR012584">
    <property type="entry name" value="NOL11_N"/>
</dbReference>
<sequence>MAKLGAYYGLCPLIDHRSLLGISEDEENGIVIVTLGKNIAIKYKLLDQKQLYSWRTKEKFSSPIIYDRQQSKYVAVFNESYLRMWNGKEEFLDKLKKFKFNQQINTIFSCNNRNFILFKNGAVYSLKEAIENRKELNPENVIDVNFGYINGLLYTSFNEDIYVGLIIKSKDKNCLHWTKFNASGSDGRIYSIGLKDSDLDSANIGELFTVVESVSCKEYVSLKSLDQNYIAMYGCNSNEEGALLVIYNVQFKVIQSKQPFKLFTNGAKLWCIDRNLLFPVGQNLAVIPFYLDMEQLAALVGSHKVIECDPDPDVSIVQKVQVVTWGNECESKNDNIPEVLRPKIANLLTQGLSGNTIFETLLPDLVESKNVEALSESIKSKLFKCGTQSSFKDFPPNLQPVERTALLDVILTKSFNETQVLPYLRSMLTLDEALTLLEYIYFLLTDDGHLLPLHSFAESEAKLIAWGCVLIDANYQKFLLTRDNRVNEVLSSLRNLIKEELGCFDDLRHVFSLMNEIKQGKAIHKTMHVVGLNYSVDEFPLY</sequence>
<reference evidence="9 10" key="1">
    <citation type="submission" date="2017-03" db="EMBL/GenBank/DDBJ databases">
        <title>Genome of the blue death feigning beetle - Asbolus verrucosus.</title>
        <authorList>
            <person name="Rider S.D."/>
        </authorList>
    </citation>
    <scope>NUCLEOTIDE SEQUENCE [LARGE SCALE GENOMIC DNA]</scope>
    <source>
        <strain evidence="9">Butters</strain>
        <tissue evidence="9">Head and leg muscle</tissue>
    </source>
</reference>
<evidence type="ECO:0000256" key="5">
    <source>
        <dbReference type="ARBA" id="ARBA00023163"/>
    </source>
</evidence>
<comment type="caution">
    <text evidence="9">The sequence shown here is derived from an EMBL/GenBank/DDBJ whole genome shotgun (WGS) entry which is preliminary data.</text>
</comment>
<dbReference type="InterPro" id="IPR042859">
    <property type="entry name" value="NOL11"/>
</dbReference>
<keyword evidence="6" id="KW-0539">Nucleus</keyword>
<dbReference type="OrthoDB" id="6502630at2759"/>
<evidence type="ECO:0000256" key="4">
    <source>
        <dbReference type="ARBA" id="ARBA00023159"/>
    </source>
</evidence>
<evidence type="ECO:0000256" key="1">
    <source>
        <dbReference type="ARBA" id="ARBA00004604"/>
    </source>
</evidence>
<keyword evidence="3" id="KW-0805">Transcription regulation</keyword>
<keyword evidence="5" id="KW-0804">Transcription</keyword>
<dbReference type="InterPro" id="IPR048897">
    <property type="entry name" value="Nol11_C"/>
</dbReference>
<dbReference type="GO" id="GO:0003723">
    <property type="term" value="F:RNA binding"/>
    <property type="evidence" value="ECO:0007669"/>
    <property type="project" value="TreeGrafter"/>
</dbReference>
<evidence type="ECO:0000259" key="8">
    <source>
        <dbReference type="Pfam" id="PF20998"/>
    </source>
</evidence>
<dbReference type="STRING" id="1661398.A0A482VC55"/>